<reference evidence="3 4" key="1">
    <citation type="submission" date="2018-07" db="EMBL/GenBank/DDBJ databases">
        <title>Genomic Encyclopedia of Archaeal and Bacterial Type Strains, Phase II (KMG-II): from individual species to whole genera.</title>
        <authorList>
            <person name="Goeker M."/>
        </authorList>
    </citation>
    <scope>NUCLEOTIDE SEQUENCE [LARGE SCALE GENOMIC DNA]</scope>
    <source>
        <strain evidence="3 4">DSM 25795</strain>
    </source>
</reference>
<evidence type="ECO:0000256" key="1">
    <source>
        <dbReference type="SAM" id="MobiDB-lite"/>
    </source>
</evidence>
<dbReference type="AlphaFoldDB" id="A0A3D9FV33"/>
<comment type="caution">
    <text evidence="3">The sequence shown here is derived from an EMBL/GenBank/DDBJ whole genome shotgun (WGS) entry which is preliminary data.</text>
</comment>
<sequence>MFFLTAITGFNVFAGVETPSPPATDAHGVATTNSVDPAPPDPNAPIDQNLEILLLGGLILGGVFIYKDKIKKKLQF</sequence>
<organism evidence="3 4">
    <name type="scientific">Flavobacterium cutihirudinis</name>
    <dbReference type="NCBI Taxonomy" id="1265740"/>
    <lineage>
        <taxon>Bacteria</taxon>
        <taxon>Pseudomonadati</taxon>
        <taxon>Bacteroidota</taxon>
        <taxon>Flavobacteriia</taxon>
        <taxon>Flavobacteriales</taxon>
        <taxon>Flavobacteriaceae</taxon>
        <taxon>Flavobacterium</taxon>
    </lineage>
</organism>
<accession>A0A3D9FV33</accession>
<feature type="transmembrane region" description="Helical" evidence="2">
    <location>
        <begin position="50"/>
        <end position="66"/>
    </location>
</feature>
<keyword evidence="4" id="KW-1185">Reference proteome</keyword>
<feature type="region of interest" description="Disordered" evidence="1">
    <location>
        <begin position="23"/>
        <end position="42"/>
    </location>
</feature>
<gene>
    <name evidence="3" type="ORF">BD847_1342</name>
</gene>
<name>A0A3D9FV33_9FLAO</name>
<dbReference type="EMBL" id="QRDQ01000008">
    <property type="protein sequence ID" value="RED24610.1"/>
    <property type="molecule type" value="Genomic_DNA"/>
</dbReference>
<protein>
    <submittedName>
        <fullName evidence="3">Uncharacterized protein</fullName>
    </submittedName>
</protein>
<proteinExistence type="predicted"/>
<keyword evidence="2" id="KW-0472">Membrane</keyword>
<evidence type="ECO:0000313" key="4">
    <source>
        <dbReference type="Proteomes" id="UP000257004"/>
    </source>
</evidence>
<evidence type="ECO:0000256" key="2">
    <source>
        <dbReference type="SAM" id="Phobius"/>
    </source>
</evidence>
<dbReference type="Proteomes" id="UP000257004">
    <property type="component" value="Unassembled WGS sequence"/>
</dbReference>
<evidence type="ECO:0000313" key="3">
    <source>
        <dbReference type="EMBL" id="RED24610.1"/>
    </source>
</evidence>
<keyword evidence="2" id="KW-1133">Transmembrane helix</keyword>
<keyword evidence="2" id="KW-0812">Transmembrane</keyword>